<reference evidence="6 7" key="1">
    <citation type="submission" date="2016-10" db="EMBL/GenBank/DDBJ databases">
        <title>Genome sequence of Mycobacterium talmonii.</title>
        <authorList>
            <person name="Greninger A.L."/>
            <person name="Elliott B."/>
            <person name="Vasireddy S."/>
            <person name="Vasireddy R."/>
        </authorList>
    </citation>
    <scope>NUCLEOTIDE SEQUENCE [LARGE SCALE GENOMIC DNA]</scope>
    <source>
        <strain evidence="7">NE-TNMC-100812</strain>
    </source>
</reference>
<dbReference type="InterPro" id="IPR029063">
    <property type="entry name" value="SAM-dependent_MTases_sf"/>
</dbReference>
<dbReference type="InterPro" id="IPR001091">
    <property type="entry name" value="RM_Methyltransferase"/>
</dbReference>
<dbReference type="AlphaFoldDB" id="A0A1S1NKK4"/>
<dbReference type="InterPro" id="IPR002052">
    <property type="entry name" value="DNA_methylase_N6_adenine_CS"/>
</dbReference>
<keyword evidence="2 6" id="KW-0489">Methyltransferase</keyword>
<name>A0A1S1NKK4_9MYCO</name>
<dbReference type="Pfam" id="PF01555">
    <property type="entry name" value="N6_N4_Mtase"/>
    <property type="match status" value="1"/>
</dbReference>
<evidence type="ECO:0000313" key="7">
    <source>
        <dbReference type="Proteomes" id="UP000179734"/>
    </source>
</evidence>
<evidence type="ECO:0000256" key="3">
    <source>
        <dbReference type="ARBA" id="ARBA00022679"/>
    </source>
</evidence>
<sequence length="279" mass="29797">MTITTNDHRAQAAGALERNQVVQGECLEVLRQLPEASFDAIVTDPPYCSGGTSSASRTGRSAASKYVSSDSAHGHALPDFGGDERDQRSFTLWCERWLTEALRVVRPGGTALVFTDWRQLPALSDALQIAGWRWRGIVVWAKRGARPQRGFANDAEYVLWGSHGAPDPDHVPPFLPGVYSISAPRGSKRKHITAKPVDLMRYLLRATPAGGRVLDPFAGSGTTGVAAVAEGRRFLGVERSAAYVEIASARLAEAHDALGLALGIEHGPNAGLGASPPAR</sequence>
<dbReference type="PANTHER" id="PTHR13370">
    <property type="entry name" value="RNA METHYLASE-RELATED"/>
    <property type="match status" value="1"/>
</dbReference>
<dbReference type="GO" id="GO:0032259">
    <property type="term" value="P:methylation"/>
    <property type="evidence" value="ECO:0007669"/>
    <property type="project" value="UniProtKB-KW"/>
</dbReference>
<dbReference type="EC" id="2.1.1.-" evidence="4"/>
<dbReference type="PRINTS" id="PR00508">
    <property type="entry name" value="S21N4MTFRASE"/>
</dbReference>
<keyword evidence="3" id="KW-0808">Transferase</keyword>
<accession>A0A1S1NKK4</accession>
<organism evidence="6 7">
    <name type="scientific">Mycobacterium talmoniae</name>
    <dbReference type="NCBI Taxonomy" id="1858794"/>
    <lineage>
        <taxon>Bacteria</taxon>
        <taxon>Bacillati</taxon>
        <taxon>Actinomycetota</taxon>
        <taxon>Actinomycetes</taxon>
        <taxon>Mycobacteriales</taxon>
        <taxon>Mycobacteriaceae</taxon>
        <taxon>Mycobacterium</taxon>
    </lineage>
</organism>
<dbReference type="GO" id="GO:0008170">
    <property type="term" value="F:N-methyltransferase activity"/>
    <property type="evidence" value="ECO:0007669"/>
    <property type="project" value="InterPro"/>
</dbReference>
<dbReference type="GO" id="GO:0003677">
    <property type="term" value="F:DNA binding"/>
    <property type="evidence" value="ECO:0007669"/>
    <property type="project" value="InterPro"/>
</dbReference>
<dbReference type="RefSeq" id="WP_071026668.1">
    <property type="nucleotide sequence ID" value="NZ_MLQM01000066.1"/>
</dbReference>
<proteinExistence type="inferred from homology"/>
<dbReference type="EMBL" id="MLQM01000066">
    <property type="protein sequence ID" value="OHV03714.1"/>
    <property type="molecule type" value="Genomic_DNA"/>
</dbReference>
<keyword evidence="7" id="KW-1185">Reference proteome</keyword>
<dbReference type="PANTHER" id="PTHR13370:SF3">
    <property type="entry name" value="TRNA (GUANINE(10)-N2)-METHYLTRANSFERASE HOMOLOG"/>
    <property type="match status" value="1"/>
</dbReference>
<dbReference type="GO" id="GO:0005737">
    <property type="term" value="C:cytoplasm"/>
    <property type="evidence" value="ECO:0007669"/>
    <property type="project" value="TreeGrafter"/>
</dbReference>
<dbReference type="InterPro" id="IPR002941">
    <property type="entry name" value="DNA_methylase_N4/N6"/>
</dbReference>
<dbReference type="Gene3D" id="3.40.50.150">
    <property type="entry name" value="Vaccinia Virus protein VP39"/>
    <property type="match status" value="1"/>
</dbReference>
<comment type="caution">
    <text evidence="6">The sequence shown here is derived from an EMBL/GenBank/DDBJ whole genome shotgun (WGS) entry which is preliminary data.</text>
</comment>
<evidence type="ECO:0000259" key="5">
    <source>
        <dbReference type="Pfam" id="PF01555"/>
    </source>
</evidence>
<evidence type="ECO:0000256" key="4">
    <source>
        <dbReference type="RuleBase" id="RU362026"/>
    </source>
</evidence>
<evidence type="ECO:0000256" key="1">
    <source>
        <dbReference type="ARBA" id="ARBA00006594"/>
    </source>
</evidence>
<dbReference type="PROSITE" id="PS00092">
    <property type="entry name" value="N6_MTASE"/>
    <property type="match status" value="1"/>
</dbReference>
<evidence type="ECO:0000256" key="2">
    <source>
        <dbReference type="ARBA" id="ARBA00022603"/>
    </source>
</evidence>
<feature type="domain" description="DNA methylase N-4/N-6" evidence="5">
    <location>
        <begin position="39"/>
        <end position="247"/>
    </location>
</feature>
<dbReference type="GO" id="GO:0009007">
    <property type="term" value="F:site-specific DNA-methyltransferase (adenine-specific) activity"/>
    <property type="evidence" value="ECO:0007669"/>
    <property type="project" value="TreeGrafter"/>
</dbReference>
<evidence type="ECO:0000313" key="6">
    <source>
        <dbReference type="EMBL" id="OHV03714.1"/>
    </source>
</evidence>
<dbReference type="SUPFAM" id="SSF53335">
    <property type="entry name" value="S-adenosyl-L-methionine-dependent methyltransferases"/>
    <property type="match status" value="1"/>
</dbReference>
<protein>
    <recommendedName>
        <fullName evidence="4">Methyltransferase</fullName>
        <ecNumber evidence="4">2.1.1.-</ecNumber>
    </recommendedName>
</protein>
<dbReference type="Proteomes" id="UP000179734">
    <property type="component" value="Unassembled WGS sequence"/>
</dbReference>
<comment type="similarity">
    <text evidence="1 4">Belongs to the N(4)/N(6)-methyltransferase family.</text>
</comment>
<gene>
    <name evidence="6" type="ORF">BKN37_13660</name>
</gene>